<dbReference type="Gene3D" id="2.40.70.10">
    <property type="entry name" value="Acid Proteases"/>
    <property type="match status" value="1"/>
</dbReference>
<evidence type="ECO:0000259" key="2">
    <source>
        <dbReference type="Pfam" id="PF00026"/>
    </source>
</evidence>
<reference evidence="3" key="1">
    <citation type="submission" date="2022-06" db="EMBL/GenBank/DDBJ databases">
        <authorList>
            <consortium name="SYNGENTA / RWTH Aachen University"/>
        </authorList>
    </citation>
    <scope>NUCLEOTIDE SEQUENCE</scope>
</reference>
<accession>A0AAV0BX72</accession>
<dbReference type="PANTHER" id="PTHR47966:SF51">
    <property type="entry name" value="BETA-SITE APP-CLEAVING ENZYME, ISOFORM A-RELATED"/>
    <property type="match status" value="1"/>
</dbReference>
<comment type="caution">
    <text evidence="3">The sequence shown here is derived from an EMBL/GenBank/DDBJ whole genome shotgun (WGS) entry which is preliminary data.</text>
</comment>
<organism evidence="3 4">
    <name type="scientific">Phakopsora pachyrhizi</name>
    <name type="common">Asian soybean rust disease fungus</name>
    <dbReference type="NCBI Taxonomy" id="170000"/>
    <lineage>
        <taxon>Eukaryota</taxon>
        <taxon>Fungi</taxon>
        <taxon>Dikarya</taxon>
        <taxon>Basidiomycota</taxon>
        <taxon>Pucciniomycotina</taxon>
        <taxon>Pucciniomycetes</taxon>
        <taxon>Pucciniales</taxon>
        <taxon>Phakopsoraceae</taxon>
        <taxon>Phakopsora</taxon>
    </lineage>
</organism>
<gene>
    <name evidence="3" type="ORF">PPACK8108_LOCUS26375</name>
</gene>
<evidence type="ECO:0000313" key="3">
    <source>
        <dbReference type="EMBL" id="CAH7690905.1"/>
    </source>
</evidence>
<protein>
    <recommendedName>
        <fullName evidence="2">Peptidase A1 domain-containing protein</fullName>
    </recommendedName>
</protein>
<dbReference type="EMBL" id="CALTRL010006431">
    <property type="protein sequence ID" value="CAH7690905.1"/>
    <property type="molecule type" value="Genomic_DNA"/>
</dbReference>
<feature type="domain" description="Peptidase A1" evidence="2">
    <location>
        <begin position="156"/>
        <end position="225"/>
    </location>
</feature>
<evidence type="ECO:0000313" key="4">
    <source>
        <dbReference type="Proteomes" id="UP001153365"/>
    </source>
</evidence>
<dbReference type="InterPro" id="IPR001461">
    <property type="entry name" value="Aspartic_peptidase_A1"/>
</dbReference>
<dbReference type="GO" id="GO:0004190">
    <property type="term" value="F:aspartic-type endopeptidase activity"/>
    <property type="evidence" value="ECO:0007669"/>
    <property type="project" value="InterPro"/>
</dbReference>
<dbReference type="GO" id="GO:0006508">
    <property type="term" value="P:proteolysis"/>
    <property type="evidence" value="ECO:0007669"/>
    <property type="project" value="InterPro"/>
</dbReference>
<sequence>MAVSSYQLLMDINNRVAKLSNRASRDAPSKISPVDISSNSNDANCGWVEGVGVIFDVDPEPKSHLSGLQQRTQLPETAQSECSFQTPQYLNAQYFSEISIGTPPNRSRSFWIQVSRMSTFAESIKEPVLVFAFGKFDGITNRYLPFTLGTTSSTSADTEGGEAVFGGLDKAHYEGKIYYAPVRCCGYWEVELKSVKFGDKEIKLHNVGAAINTEQAASMLTCPSSPFASNRQLRRLFLN</sequence>
<dbReference type="InterPro" id="IPR021109">
    <property type="entry name" value="Peptidase_aspartic_dom_sf"/>
</dbReference>
<evidence type="ECO:0000256" key="1">
    <source>
        <dbReference type="ARBA" id="ARBA00007447"/>
    </source>
</evidence>
<dbReference type="Proteomes" id="UP001153365">
    <property type="component" value="Unassembled WGS sequence"/>
</dbReference>
<dbReference type="PANTHER" id="PTHR47966">
    <property type="entry name" value="BETA-SITE APP-CLEAVING ENZYME, ISOFORM A-RELATED"/>
    <property type="match status" value="1"/>
</dbReference>
<dbReference type="AlphaFoldDB" id="A0AAV0BX72"/>
<proteinExistence type="inferred from homology"/>
<name>A0AAV0BX72_PHAPC</name>
<comment type="similarity">
    <text evidence="1">Belongs to the peptidase A1 family.</text>
</comment>
<keyword evidence="4" id="KW-1185">Reference proteome</keyword>
<dbReference type="SUPFAM" id="SSF50630">
    <property type="entry name" value="Acid proteases"/>
    <property type="match status" value="1"/>
</dbReference>
<dbReference type="Pfam" id="PF00026">
    <property type="entry name" value="Asp"/>
    <property type="match status" value="1"/>
</dbReference>
<dbReference type="InterPro" id="IPR033121">
    <property type="entry name" value="PEPTIDASE_A1"/>
</dbReference>